<organism evidence="1 2">
    <name type="scientific">Nocardioides islandensis</name>
    <dbReference type="NCBI Taxonomy" id="433663"/>
    <lineage>
        <taxon>Bacteria</taxon>
        <taxon>Bacillati</taxon>
        <taxon>Actinomycetota</taxon>
        <taxon>Actinomycetes</taxon>
        <taxon>Propionibacteriales</taxon>
        <taxon>Nocardioidaceae</taxon>
        <taxon>Nocardioides</taxon>
    </lineage>
</organism>
<protein>
    <recommendedName>
        <fullName evidence="3">DUF4440 domain-containing protein</fullName>
    </recommendedName>
</protein>
<keyword evidence="2" id="KW-1185">Reference proteome</keyword>
<dbReference type="EMBL" id="JADKPN010000019">
    <property type="protein sequence ID" value="MBF4765804.1"/>
    <property type="molecule type" value="Genomic_DNA"/>
</dbReference>
<evidence type="ECO:0000313" key="1">
    <source>
        <dbReference type="EMBL" id="MBF4765804.1"/>
    </source>
</evidence>
<proteinExistence type="predicted"/>
<dbReference type="Proteomes" id="UP000640489">
    <property type="component" value="Unassembled WGS sequence"/>
</dbReference>
<gene>
    <name evidence="1" type="ORF">ISU07_21945</name>
</gene>
<evidence type="ECO:0008006" key="3">
    <source>
        <dbReference type="Google" id="ProtNLM"/>
    </source>
</evidence>
<evidence type="ECO:0000313" key="2">
    <source>
        <dbReference type="Proteomes" id="UP000640489"/>
    </source>
</evidence>
<comment type="caution">
    <text evidence="1">The sequence shown here is derived from an EMBL/GenBank/DDBJ whole genome shotgun (WGS) entry which is preliminary data.</text>
</comment>
<accession>A0A930VE32</accession>
<dbReference type="AlphaFoldDB" id="A0A930VE32"/>
<dbReference type="RefSeq" id="WP_194708988.1">
    <property type="nucleotide sequence ID" value="NZ_JADKPN010000019.1"/>
</dbReference>
<sequence>MRRLPLRVLVASVVLGLLTGVTAVVVAAGGDERPAASAVSPGVESEAVRLLRAWDERRARAYARGDPAGLAGLYVPGSRTGAADVAALRAYVARGLRVTGMRTQVLGAAVLRRTARRLVVEVTDVLLGAVARSGERGWTLPRDQPTQRRVVLVREDGRWQVEEAYRAD</sequence>
<reference evidence="1" key="1">
    <citation type="submission" date="2020-11" db="EMBL/GenBank/DDBJ databases">
        <title>Nocardioides sp. nov., isolated from Soil of Cynanchum wilfordii Hemsley rhizosphere.</title>
        <authorList>
            <person name="Lee J.-S."/>
            <person name="Suh M.K."/>
            <person name="Kim J.-S."/>
        </authorList>
    </citation>
    <scope>NUCLEOTIDE SEQUENCE</scope>
    <source>
        <strain evidence="1">KCTC 19275</strain>
    </source>
</reference>
<name>A0A930VE32_9ACTN</name>